<dbReference type="InterPro" id="IPR003593">
    <property type="entry name" value="AAA+_ATPase"/>
</dbReference>
<keyword evidence="2 4" id="KW-0067">ATP-binding</keyword>
<evidence type="ECO:0000313" key="4">
    <source>
        <dbReference type="EMBL" id="SMO98048.1"/>
    </source>
</evidence>
<dbReference type="AlphaFoldDB" id="A0A521FPF1"/>
<dbReference type="GO" id="GO:0005524">
    <property type="term" value="F:ATP binding"/>
    <property type="evidence" value="ECO:0007669"/>
    <property type="project" value="UniProtKB-KW"/>
</dbReference>
<dbReference type="Gene3D" id="3.40.50.300">
    <property type="entry name" value="P-loop containing nucleotide triphosphate hydrolases"/>
    <property type="match status" value="1"/>
</dbReference>
<evidence type="ECO:0000259" key="3">
    <source>
        <dbReference type="PROSITE" id="PS50893"/>
    </source>
</evidence>
<keyword evidence="1" id="KW-0547">Nucleotide-binding</keyword>
<gene>
    <name evidence="4" type="ORF">SAMN06265173_14025</name>
</gene>
<dbReference type="RefSeq" id="WP_142494824.1">
    <property type="nucleotide sequence ID" value="NZ_FXTO01000040.1"/>
</dbReference>
<proteinExistence type="predicted"/>
<reference evidence="4 5" key="1">
    <citation type="submission" date="2017-05" db="EMBL/GenBank/DDBJ databases">
        <authorList>
            <person name="Varghese N."/>
            <person name="Submissions S."/>
        </authorList>
    </citation>
    <scope>NUCLEOTIDE SEQUENCE [LARGE SCALE GENOMIC DNA]</scope>
    <source>
        <strain evidence="4 5">DSM 29506</strain>
    </source>
</reference>
<feature type="domain" description="ABC transporter" evidence="3">
    <location>
        <begin position="4"/>
        <end position="233"/>
    </location>
</feature>
<dbReference type="PANTHER" id="PTHR42794:SF2">
    <property type="entry name" value="ABC TRANSPORTER ATP-BINDING PROTEIN"/>
    <property type="match status" value="1"/>
</dbReference>
<dbReference type="PROSITE" id="PS50893">
    <property type="entry name" value="ABC_TRANSPORTER_2"/>
    <property type="match status" value="1"/>
</dbReference>
<dbReference type="InterPro" id="IPR027417">
    <property type="entry name" value="P-loop_NTPase"/>
</dbReference>
<dbReference type="SUPFAM" id="SSF52540">
    <property type="entry name" value="P-loop containing nucleoside triphosphate hydrolases"/>
    <property type="match status" value="1"/>
</dbReference>
<dbReference type="SMART" id="SM00382">
    <property type="entry name" value="AAA"/>
    <property type="match status" value="1"/>
</dbReference>
<dbReference type="PROSITE" id="PS00211">
    <property type="entry name" value="ABC_TRANSPORTER_1"/>
    <property type="match status" value="1"/>
</dbReference>
<name>A0A521FPF1_9RHOB</name>
<dbReference type="InterPro" id="IPR017871">
    <property type="entry name" value="ABC_transporter-like_CS"/>
</dbReference>
<evidence type="ECO:0000256" key="2">
    <source>
        <dbReference type="ARBA" id="ARBA00022840"/>
    </source>
</evidence>
<dbReference type="InterPro" id="IPR003439">
    <property type="entry name" value="ABC_transporter-like_ATP-bd"/>
</dbReference>
<keyword evidence="5" id="KW-1185">Reference proteome</keyword>
<organism evidence="4 5">
    <name type="scientific">Thalassovita litoralis</name>
    <dbReference type="NCBI Taxonomy" id="1010611"/>
    <lineage>
        <taxon>Bacteria</taxon>
        <taxon>Pseudomonadati</taxon>
        <taxon>Pseudomonadota</taxon>
        <taxon>Alphaproteobacteria</taxon>
        <taxon>Rhodobacterales</taxon>
        <taxon>Roseobacteraceae</taxon>
        <taxon>Thalassovita</taxon>
    </lineage>
</organism>
<dbReference type="PANTHER" id="PTHR42794">
    <property type="entry name" value="HEMIN IMPORT ATP-BINDING PROTEIN HMUV"/>
    <property type="match status" value="1"/>
</dbReference>
<accession>A0A521FPF1</accession>
<dbReference type="GO" id="GO:0016887">
    <property type="term" value="F:ATP hydrolysis activity"/>
    <property type="evidence" value="ECO:0007669"/>
    <property type="project" value="InterPro"/>
</dbReference>
<dbReference type="EMBL" id="FXTO01000040">
    <property type="protein sequence ID" value="SMO98048.1"/>
    <property type="molecule type" value="Genomic_DNA"/>
</dbReference>
<evidence type="ECO:0000256" key="1">
    <source>
        <dbReference type="ARBA" id="ARBA00022741"/>
    </source>
</evidence>
<dbReference type="OrthoDB" id="9805601at2"/>
<dbReference type="Proteomes" id="UP000316030">
    <property type="component" value="Unassembled WGS sequence"/>
</dbReference>
<protein>
    <submittedName>
        <fullName evidence="4">Iron complex transport system ATP-binding protein</fullName>
    </submittedName>
</protein>
<dbReference type="Pfam" id="PF00005">
    <property type="entry name" value="ABC_tran"/>
    <property type="match status" value="1"/>
</dbReference>
<sequence length="252" mass="26896">MTLLHLRDLSVSLRNRPVFRDVSLSVEPGQVVGLIGPNGAGKTTLMRAALGLIPAQGNSSLAVMKPRVRARHAAWMPQNHEIAWPVTVEVLVTLGRIPHLGAGQAVGAADRAAVDRALAQMGLEALRHRTATRLSGGEQTRALIARTLAQETPLVLADEPIAGLDPAHQIATMQCFQDIAAQGKSVMVSIHDLGLAVRHCSRLILLAGGRVQADGTPEQVLTPDNLRDHFGISAHFAQTPQGPVFQPLEVVR</sequence>
<evidence type="ECO:0000313" key="5">
    <source>
        <dbReference type="Proteomes" id="UP000316030"/>
    </source>
</evidence>